<reference evidence="3" key="1">
    <citation type="submission" date="2020-10" db="EMBL/GenBank/DDBJ databases">
        <authorList>
            <person name="Han B."/>
            <person name="Lu T."/>
            <person name="Zhao Q."/>
            <person name="Huang X."/>
            <person name="Zhao Y."/>
        </authorList>
    </citation>
    <scope>NUCLEOTIDE SEQUENCE</scope>
</reference>
<dbReference type="OrthoDB" id="786789at2759"/>
<keyword evidence="4" id="KW-1185">Reference proteome</keyword>
<dbReference type="EMBL" id="CAJGYO010000011">
    <property type="protein sequence ID" value="CAD6259982.1"/>
    <property type="molecule type" value="Genomic_DNA"/>
</dbReference>
<accession>A0A811QSX9</accession>
<evidence type="ECO:0000259" key="2">
    <source>
        <dbReference type="Pfam" id="PF24626"/>
    </source>
</evidence>
<comment type="caution">
    <text evidence="3">The sequence shown here is derived from an EMBL/GenBank/DDBJ whole genome shotgun (WGS) entry which is preliminary data.</text>
</comment>
<evidence type="ECO:0000313" key="4">
    <source>
        <dbReference type="Proteomes" id="UP000604825"/>
    </source>
</evidence>
<feature type="domain" description="Tf2-1-like SH3-like" evidence="2">
    <location>
        <begin position="368"/>
        <end position="432"/>
    </location>
</feature>
<protein>
    <recommendedName>
        <fullName evidence="2">Tf2-1-like SH3-like domain-containing protein</fullName>
    </recommendedName>
</protein>
<organism evidence="3 4">
    <name type="scientific">Miscanthus lutarioriparius</name>
    <dbReference type="NCBI Taxonomy" id="422564"/>
    <lineage>
        <taxon>Eukaryota</taxon>
        <taxon>Viridiplantae</taxon>
        <taxon>Streptophyta</taxon>
        <taxon>Embryophyta</taxon>
        <taxon>Tracheophyta</taxon>
        <taxon>Spermatophyta</taxon>
        <taxon>Magnoliopsida</taxon>
        <taxon>Liliopsida</taxon>
        <taxon>Poales</taxon>
        <taxon>Poaceae</taxon>
        <taxon>PACMAD clade</taxon>
        <taxon>Panicoideae</taxon>
        <taxon>Andropogonodae</taxon>
        <taxon>Andropogoneae</taxon>
        <taxon>Saccharinae</taxon>
        <taxon>Miscanthus</taxon>
    </lineage>
</organism>
<dbReference type="AlphaFoldDB" id="A0A811QSX9"/>
<name>A0A811QSX9_9POAL</name>
<dbReference type="PANTHER" id="PTHR46148">
    <property type="entry name" value="CHROMO DOMAIN-CONTAINING PROTEIN"/>
    <property type="match status" value="1"/>
</dbReference>
<evidence type="ECO:0000313" key="3">
    <source>
        <dbReference type="EMBL" id="CAD6259982.1"/>
    </source>
</evidence>
<evidence type="ECO:0000256" key="1">
    <source>
        <dbReference type="SAM" id="MobiDB-lite"/>
    </source>
</evidence>
<dbReference type="Pfam" id="PF24626">
    <property type="entry name" value="SH3_Tf2-1"/>
    <property type="match status" value="1"/>
</dbReference>
<proteinExistence type="predicted"/>
<feature type="region of interest" description="Disordered" evidence="1">
    <location>
        <begin position="162"/>
        <end position="208"/>
    </location>
</feature>
<dbReference type="InterPro" id="IPR056924">
    <property type="entry name" value="SH3_Tf2-1"/>
</dbReference>
<feature type="compositionally biased region" description="Polar residues" evidence="1">
    <location>
        <begin position="184"/>
        <end position="205"/>
    </location>
</feature>
<gene>
    <name evidence="3" type="ORF">NCGR_LOCUS43418</name>
</gene>
<dbReference type="PANTHER" id="PTHR46148:SF52">
    <property type="entry name" value="OS04G0603800 PROTEIN"/>
    <property type="match status" value="1"/>
</dbReference>
<sequence>MATPEEQYGQILALLGQNSKGIEELRSSMVEMQALRTDINSWKPIVDSCVTDLEHAVMDLDERMEQALGTLLPQAQSVDSSMVMLSGCITIAQPPPTTAPGDLSASASLKVPGSAHLEPTPPQAASRLSLVLLVIIHGRISVLPSAEEVLAGTSKRDFHRPDISYGKNVSIDGGRSSMPLSPPYTKSTSNRANTRPPKGSSSKSPTEAMADLKSFRRAKGLCFKCGEKWGPGHKCPKTIPLNAVEEIWKLFDDNSDCSVDCPPVDTNSGDDLMHISVQAVKGTESSRTIRLQGYIAAHQAYMLVDSGSTNSFVSEQLASAIPGWTALKQPIQDRSLMQQLLHQHLLRAHKKMKIQADKHRSDRNFAVGDYVYLKLQPYVQSSVALRSSNKLSFRYFGPYQILSKIGSVAYTLQLSAGSRIHPTFDVSQLKKVVPSSSHLVCPELPSSSDSLQVPLEIHDHHLHLHGNKTQPHQVLVRWSRTPLELSTWEDEDALCQECPRASA</sequence>
<dbReference type="Proteomes" id="UP000604825">
    <property type="component" value="Unassembled WGS sequence"/>
</dbReference>